<keyword evidence="2" id="KW-0489">Methyltransferase</keyword>
<evidence type="ECO:0000313" key="4">
    <source>
        <dbReference type="EMBL" id="MBC1614748.1"/>
    </source>
</evidence>
<evidence type="ECO:0000313" key="3">
    <source>
        <dbReference type="EMBL" id="MBC1400193.1"/>
    </source>
</evidence>
<dbReference type="GO" id="GO:0009086">
    <property type="term" value="P:methionine biosynthetic process"/>
    <property type="evidence" value="ECO:0007669"/>
    <property type="project" value="InterPro"/>
</dbReference>
<dbReference type="SUPFAM" id="SSF51726">
    <property type="entry name" value="UROD/MetE-like"/>
    <property type="match status" value="1"/>
</dbReference>
<feature type="domain" description="Cobalamin-independent methionine synthase MetE C-terminal/archaeal" evidence="1">
    <location>
        <begin position="12"/>
        <end position="348"/>
    </location>
</feature>
<keyword evidence="2" id="KW-0808">Transferase</keyword>
<evidence type="ECO:0000313" key="6">
    <source>
        <dbReference type="Proteomes" id="UP000544413"/>
    </source>
</evidence>
<dbReference type="CDD" id="cd03311">
    <property type="entry name" value="CIMS_C_terminal_like"/>
    <property type="match status" value="1"/>
</dbReference>
<proteinExistence type="predicted"/>
<gene>
    <name evidence="2" type="ORF">EP57_10395</name>
    <name evidence="3" type="ORF">HB836_01195</name>
    <name evidence="4" type="ORF">HB904_00960</name>
</gene>
<sequence length="369" mass="41574">MYVVKAPFRADQVGSILRTEAIKQARLDKASGKITDTELRAIEDQEIKYIVEKQKEAGLKAVTDGEFRRAWWHFDFLEGLEGVEGYDADTGIQFANVQTKTHSVKIVAPIRFENHPMLADYRFLHSVAGDDVVAKMTIPSPAMLHYRGDIEYAPYIADKSLFLKDLATAYKKAIQAFYEAGCRYLQLDDTSWSYLCSDEQREVVRSRGFDPDELQTVYKDLINEAISEKPADMVITMHICRGNFRSTWIASGGYEPVAETLFGGLNIDGFFLEYDNDRSGDFAPLRYVKRPDLKIILGLITSKNGVLEDPDAIKARIQEASEFVPLSQLCLSPQCGFASTEEGNVLTEAEQWAKLAHVVSIANDVWNEQ</sequence>
<reference evidence="6 7" key="2">
    <citation type="submission" date="2020-03" db="EMBL/GenBank/DDBJ databases">
        <title>Soil Listeria distribution.</title>
        <authorList>
            <person name="Liao J."/>
            <person name="Wiedmann M."/>
        </authorList>
    </citation>
    <scope>NUCLEOTIDE SEQUENCE [LARGE SCALE GENOMIC DNA]</scope>
    <source>
        <strain evidence="4 7">FSL L7-1299</strain>
        <strain evidence="3 6">FSL L7-1658</strain>
    </source>
</reference>
<dbReference type="eggNOG" id="COG0620">
    <property type="taxonomic scope" value="Bacteria"/>
</dbReference>
<dbReference type="Proteomes" id="UP000029844">
    <property type="component" value="Unassembled WGS sequence"/>
</dbReference>
<organism evidence="2 5">
    <name type="scientific">Listeria booriae</name>
    <dbReference type="NCBI Taxonomy" id="1552123"/>
    <lineage>
        <taxon>Bacteria</taxon>
        <taxon>Bacillati</taxon>
        <taxon>Bacillota</taxon>
        <taxon>Bacilli</taxon>
        <taxon>Bacillales</taxon>
        <taxon>Listeriaceae</taxon>
        <taxon>Listeria</taxon>
    </lineage>
</organism>
<dbReference type="NCBIfam" id="NF005085">
    <property type="entry name" value="PRK06520.1"/>
    <property type="match status" value="1"/>
</dbReference>
<dbReference type="AlphaFoldDB" id="A0A099W387"/>
<evidence type="ECO:0000259" key="1">
    <source>
        <dbReference type="Pfam" id="PF01717"/>
    </source>
</evidence>
<evidence type="ECO:0000313" key="5">
    <source>
        <dbReference type="Proteomes" id="UP000029844"/>
    </source>
</evidence>
<name>A0A099W387_9LIST</name>
<dbReference type="EMBL" id="JAARSH010000001">
    <property type="protein sequence ID" value="MBC1614748.1"/>
    <property type="molecule type" value="Genomic_DNA"/>
</dbReference>
<dbReference type="Proteomes" id="UP000574104">
    <property type="component" value="Unassembled WGS sequence"/>
</dbReference>
<evidence type="ECO:0000313" key="7">
    <source>
        <dbReference type="Proteomes" id="UP000574104"/>
    </source>
</evidence>
<comment type="caution">
    <text evidence="2">The sequence shown here is derived from an EMBL/GenBank/DDBJ whole genome shotgun (WGS) entry which is preliminary data.</text>
</comment>
<accession>A0A099W387</accession>
<evidence type="ECO:0000313" key="2">
    <source>
        <dbReference type="EMBL" id="KGL40304.1"/>
    </source>
</evidence>
<dbReference type="GO" id="GO:0008270">
    <property type="term" value="F:zinc ion binding"/>
    <property type="evidence" value="ECO:0007669"/>
    <property type="project" value="InterPro"/>
</dbReference>
<dbReference type="GO" id="GO:0003871">
    <property type="term" value="F:5-methyltetrahydropteroyltriglutamate-homocysteine S-methyltransferase activity"/>
    <property type="evidence" value="ECO:0007669"/>
    <property type="project" value="UniProtKB-EC"/>
</dbReference>
<dbReference type="EMBL" id="JNFA01000024">
    <property type="protein sequence ID" value="KGL40304.1"/>
    <property type="molecule type" value="Genomic_DNA"/>
</dbReference>
<reference evidence="2 5" key="1">
    <citation type="submission" date="2014-05" db="EMBL/GenBank/DDBJ databases">
        <title>Novel Listeriaceae from food processing environments.</title>
        <authorList>
            <person name="den Bakker H.C."/>
        </authorList>
    </citation>
    <scope>NUCLEOTIDE SEQUENCE [LARGE SCALE GENOMIC DNA]</scope>
    <source>
        <strain evidence="2 5">FSL A5-0281</strain>
    </source>
</reference>
<dbReference type="EC" id="2.1.1.14" evidence="2 3"/>
<dbReference type="PANTHER" id="PTHR43844:SF1">
    <property type="entry name" value="METHIONINE SYNTHASE"/>
    <property type="match status" value="1"/>
</dbReference>
<dbReference type="GO" id="GO:0032259">
    <property type="term" value="P:methylation"/>
    <property type="evidence" value="ECO:0007669"/>
    <property type="project" value="UniProtKB-KW"/>
</dbReference>
<dbReference type="STRING" id="1552123.EP57_10395"/>
<dbReference type="Pfam" id="PF01717">
    <property type="entry name" value="Meth_synt_2"/>
    <property type="match status" value="1"/>
</dbReference>
<dbReference type="EMBL" id="JAARPT010000001">
    <property type="protein sequence ID" value="MBC1400193.1"/>
    <property type="molecule type" value="Genomic_DNA"/>
</dbReference>
<dbReference type="InterPro" id="IPR002629">
    <property type="entry name" value="Met_Synth_C/arc"/>
</dbReference>
<dbReference type="Gene3D" id="3.20.20.210">
    <property type="match status" value="1"/>
</dbReference>
<dbReference type="OrthoDB" id="6430685at2"/>
<protein>
    <submittedName>
        <fullName evidence="3">5-methyltetrahydropteroyltriglutamate--homocysteine S-methyltransferase</fullName>
        <ecNumber evidence="2 3">2.1.1.14</ecNumber>
    </submittedName>
    <submittedName>
        <fullName evidence="2">5-methyltetrahydropteroyltriglutamate--homocysteine methyltransferase</fullName>
    </submittedName>
</protein>
<dbReference type="PANTHER" id="PTHR43844">
    <property type="entry name" value="METHIONINE SYNTHASE"/>
    <property type="match status" value="1"/>
</dbReference>
<keyword evidence="5" id="KW-1185">Reference proteome</keyword>
<dbReference type="InterPro" id="IPR038071">
    <property type="entry name" value="UROD/MetE-like_sf"/>
</dbReference>
<dbReference type="Proteomes" id="UP000544413">
    <property type="component" value="Unassembled WGS sequence"/>
</dbReference>